<dbReference type="CDD" id="cd00310">
    <property type="entry name" value="ATP-synt_Fo_a_6"/>
    <property type="match status" value="1"/>
</dbReference>
<dbReference type="RefSeq" id="WP_166277491.1">
    <property type="nucleotide sequence ID" value="NZ_JTHE03000106.1"/>
</dbReference>
<feature type="transmembrane region" description="Helical" evidence="11">
    <location>
        <begin position="78"/>
        <end position="101"/>
    </location>
</feature>
<comment type="subcellular location">
    <subcellularLocation>
        <location evidence="12">Cell membrane</location>
        <topology evidence="12">Multi-pass membrane protein</topology>
    </subcellularLocation>
    <subcellularLocation>
        <location evidence="11">Cellular thylakoid membrane</location>
        <topology evidence="11">Multi-pass membrane protein</topology>
    </subcellularLocation>
    <subcellularLocation>
        <location evidence="1">Membrane</location>
        <topology evidence="1">Multi-pass membrane protein</topology>
    </subcellularLocation>
</comment>
<keyword evidence="6 11" id="KW-0375">Hydrogen ion transport</keyword>
<dbReference type="AlphaFoldDB" id="A0ABD4T823"/>
<evidence type="ECO:0000256" key="3">
    <source>
        <dbReference type="ARBA" id="ARBA00022448"/>
    </source>
</evidence>
<feature type="transmembrane region" description="Helical" evidence="11">
    <location>
        <begin position="20"/>
        <end position="40"/>
    </location>
</feature>
<dbReference type="NCBIfam" id="TIGR01131">
    <property type="entry name" value="ATP_synt_6_or_A"/>
    <property type="match status" value="1"/>
</dbReference>
<reference evidence="13 14" key="1">
    <citation type="journal article" date="2015" name="Genome Announc.">
        <title>Draft Genome Sequence of Filamentous Marine Cyanobacterium Lyngbya confervoides Strain BDU141951.</title>
        <authorList>
            <person name="Chandrababunaidu M.M."/>
            <person name="Sen D."/>
            <person name="Tripathy S."/>
        </authorList>
    </citation>
    <scope>NUCLEOTIDE SEQUENCE [LARGE SCALE GENOMIC DNA]</scope>
    <source>
        <strain evidence="13 14">BDU141951</strain>
    </source>
</reference>
<dbReference type="GO" id="GO:0045259">
    <property type="term" value="C:proton-transporting ATP synthase complex"/>
    <property type="evidence" value="ECO:0007669"/>
    <property type="project" value="UniProtKB-KW"/>
</dbReference>
<evidence type="ECO:0000256" key="9">
    <source>
        <dbReference type="ARBA" id="ARBA00023136"/>
    </source>
</evidence>
<dbReference type="InterPro" id="IPR017692">
    <property type="entry name" value="Alt_ATP_synth_F0_Asu"/>
</dbReference>
<comment type="similarity">
    <text evidence="2 11 12">Belongs to the ATPase A chain family.</text>
</comment>
<evidence type="ECO:0000256" key="5">
    <source>
        <dbReference type="ARBA" id="ARBA00022692"/>
    </source>
</evidence>
<comment type="function">
    <text evidence="11 12">Key component of the proton channel; it plays a direct role in the translocation of protons across the membrane.</text>
</comment>
<dbReference type="NCBIfam" id="TIGR03306">
    <property type="entry name" value="altF1_A"/>
    <property type="match status" value="1"/>
</dbReference>
<dbReference type="PANTHER" id="PTHR42823:SF3">
    <property type="entry name" value="ATP SYNTHASE SUBUNIT A, CHLOROPLASTIC"/>
    <property type="match status" value="1"/>
</dbReference>
<evidence type="ECO:0000256" key="10">
    <source>
        <dbReference type="ARBA" id="ARBA00023310"/>
    </source>
</evidence>
<keyword evidence="8 11" id="KW-0406">Ion transport</keyword>
<accession>A0ABD4T823</accession>
<evidence type="ECO:0000256" key="11">
    <source>
        <dbReference type="HAMAP-Rule" id="MF_01393"/>
    </source>
</evidence>
<evidence type="ECO:0000256" key="8">
    <source>
        <dbReference type="ARBA" id="ARBA00023065"/>
    </source>
</evidence>
<comment type="caution">
    <text evidence="13">The sequence shown here is derived from an EMBL/GenBank/DDBJ whole genome shotgun (WGS) entry which is preliminary data.</text>
</comment>
<keyword evidence="14" id="KW-1185">Reference proteome</keyword>
<gene>
    <name evidence="11" type="primary">atpB</name>
    <name evidence="11" type="synonym">atpI</name>
    <name evidence="13" type="ORF">QQ91_0019120</name>
</gene>
<evidence type="ECO:0000313" key="13">
    <source>
        <dbReference type="EMBL" id="MCM1984939.1"/>
    </source>
</evidence>
<keyword evidence="4 11" id="KW-0138">CF(0)</keyword>
<keyword evidence="7 11" id="KW-1133">Transmembrane helix</keyword>
<proteinExistence type="inferred from homology"/>
<dbReference type="Gene3D" id="1.20.120.220">
    <property type="entry name" value="ATP synthase, F0 complex, subunit A"/>
    <property type="match status" value="1"/>
</dbReference>
<name>A0ABD4T823_9CYAN</name>
<keyword evidence="11" id="KW-0793">Thylakoid</keyword>
<keyword evidence="3 11" id="KW-0813">Transport</keyword>
<feature type="transmembrane region" description="Helical" evidence="11">
    <location>
        <begin position="193"/>
        <end position="217"/>
    </location>
</feature>
<dbReference type="SUPFAM" id="SSF81336">
    <property type="entry name" value="F1F0 ATP synthase subunit A"/>
    <property type="match status" value="1"/>
</dbReference>
<feature type="transmembrane region" description="Helical" evidence="11">
    <location>
        <begin position="165"/>
        <end position="187"/>
    </location>
</feature>
<feature type="transmembrane region" description="Helical" evidence="11">
    <location>
        <begin position="107"/>
        <end position="127"/>
    </location>
</feature>
<dbReference type="EMBL" id="JTHE03000106">
    <property type="protein sequence ID" value="MCM1984939.1"/>
    <property type="molecule type" value="Genomic_DNA"/>
</dbReference>
<dbReference type="Pfam" id="PF00119">
    <property type="entry name" value="ATP-synt_A"/>
    <property type="match status" value="1"/>
</dbReference>
<evidence type="ECO:0000313" key="14">
    <source>
        <dbReference type="Proteomes" id="UP000031561"/>
    </source>
</evidence>
<keyword evidence="5 11" id="KW-0812">Transmembrane</keyword>
<dbReference type="InterPro" id="IPR023011">
    <property type="entry name" value="ATP_synth_F0_asu_AS"/>
</dbReference>
<dbReference type="InterPro" id="IPR045082">
    <property type="entry name" value="ATP_syn_F0_a_bact/chloroplast"/>
</dbReference>
<evidence type="ECO:0000256" key="7">
    <source>
        <dbReference type="ARBA" id="ARBA00022989"/>
    </source>
</evidence>
<keyword evidence="10 11" id="KW-0066">ATP synthesis</keyword>
<evidence type="ECO:0000256" key="6">
    <source>
        <dbReference type="ARBA" id="ARBA00022781"/>
    </source>
</evidence>
<dbReference type="InterPro" id="IPR000568">
    <property type="entry name" value="ATP_synth_F0_asu"/>
</dbReference>
<dbReference type="GO" id="GO:0031676">
    <property type="term" value="C:plasma membrane-derived thylakoid membrane"/>
    <property type="evidence" value="ECO:0007669"/>
    <property type="project" value="UniProtKB-SubCell"/>
</dbReference>
<evidence type="ECO:0000256" key="12">
    <source>
        <dbReference type="RuleBase" id="RU000483"/>
    </source>
</evidence>
<evidence type="ECO:0000256" key="4">
    <source>
        <dbReference type="ARBA" id="ARBA00022547"/>
    </source>
</evidence>
<dbReference type="PANTHER" id="PTHR42823">
    <property type="entry name" value="ATP SYNTHASE SUBUNIT A, CHLOROPLASTIC"/>
    <property type="match status" value="1"/>
</dbReference>
<evidence type="ECO:0000256" key="2">
    <source>
        <dbReference type="ARBA" id="ARBA00006810"/>
    </source>
</evidence>
<dbReference type="PROSITE" id="PS00449">
    <property type="entry name" value="ATPASE_A"/>
    <property type="match status" value="1"/>
</dbReference>
<protein>
    <recommendedName>
        <fullName evidence="11 12">ATP synthase subunit a</fullName>
    </recommendedName>
    <alternativeName>
        <fullName evidence="11">ATP synthase F0 sector subunit a</fullName>
    </alternativeName>
    <alternativeName>
        <fullName evidence="11">F-ATPase subunit 6</fullName>
    </alternativeName>
</protein>
<evidence type="ECO:0000256" key="1">
    <source>
        <dbReference type="ARBA" id="ARBA00004141"/>
    </source>
</evidence>
<dbReference type="InterPro" id="IPR035908">
    <property type="entry name" value="F0_ATP_A_sf"/>
</dbReference>
<dbReference type="HAMAP" id="MF_01393">
    <property type="entry name" value="ATP_synth_a_bact"/>
    <property type="match status" value="1"/>
</dbReference>
<sequence>MNVTPDQIILWQWRALRLNATLLFTWMVMALLVFGAILITRNLSGSPRIRRGQNLLEVLVLGICEQIRDVSNQNPEPYLPFVGTLFIFIATSNLLSVIPGYQPPTGSLSTTTALALCVFFAVPLYGIRHQGLKGYLMQYLQPTPLLLPFNIVGEISRIIALAVRLFGNVMSGTMIVGILLSVMPLFLPVVMQMMGLLTGLIQAYIFAILAMVFIAAVTQVQQSNPQGDQEKWHG</sequence>
<dbReference type="Proteomes" id="UP000031561">
    <property type="component" value="Unassembled WGS sequence"/>
</dbReference>
<dbReference type="PRINTS" id="PR00123">
    <property type="entry name" value="ATPASEA"/>
</dbReference>
<dbReference type="NCBIfam" id="NF004481">
    <property type="entry name" value="PRK05815.2-3"/>
    <property type="match status" value="1"/>
</dbReference>
<keyword evidence="9 11" id="KW-0472">Membrane</keyword>
<organism evidence="13 14">
    <name type="scientific">Lyngbya confervoides BDU141951</name>
    <dbReference type="NCBI Taxonomy" id="1574623"/>
    <lineage>
        <taxon>Bacteria</taxon>
        <taxon>Bacillati</taxon>
        <taxon>Cyanobacteriota</taxon>
        <taxon>Cyanophyceae</taxon>
        <taxon>Oscillatoriophycideae</taxon>
        <taxon>Oscillatoriales</taxon>
        <taxon>Microcoleaceae</taxon>
        <taxon>Lyngbya</taxon>
    </lineage>
</organism>
<dbReference type="GO" id="GO:0046933">
    <property type="term" value="F:proton-transporting ATP synthase activity, rotational mechanism"/>
    <property type="evidence" value="ECO:0007669"/>
    <property type="project" value="UniProtKB-UniRule"/>
</dbReference>